<feature type="chain" id="PRO_5038481860" evidence="2">
    <location>
        <begin position="19"/>
        <end position="399"/>
    </location>
</feature>
<feature type="signal peptide" evidence="2">
    <location>
        <begin position="1"/>
        <end position="18"/>
    </location>
</feature>
<organism evidence="3 4">
    <name type="scientific">Rhizocola hellebori</name>
    <dbReference type="NCBI Taxonomy" id="1392758"/>
    <lineage>
        <taxon>Bacteria</taxon>
        <taxon>Bacillati</taxon>
        <taxon>Actinomycetota</taxon>
        <taxon>Actinomycetes</taxon>
        <taxon>Micromonosporales</taxon>
        <taxon>Micromonosporaceae</taxon>
        <taxon>Rhizocola</taxon>
    </lineage>
</organism>
<evidence type="ECO:0000313" key="3">
    <source>
        <dbReference type="EMBL" id="GIH11257.1"/>
    </source>
</evidence>
<dbReference type="EMBL" id="BONY01000125">
    <property type="protein sequence ID" value="GIH11257.1"/>
    <property type="molecule type" value="Genomic_DNA"/>
</dbReference>
<dbReference type="Proteomes" id="UP000612899">
    <property type="component" value="Unassembled WGS sequence"/>
</dbReference>
<accession>A0A8J3QKF8</accession>
<evidence type="ECO:0000256" key="2">
    <source>
        <dbReference type="SAM" id="SignalP"/>
    </source>
</evidence>
<feature type="transmembrane region" description="Helical" evidence="1">
    <location>
        <begin position="370"/>
        <end position="392"/>
    </location>
</feature>
<keyword evidence="4" id="KW-1185">Reference proteome</keyword>
<keyword evidence="1" id="KW-0472">Membrane</keyword>
<dbReference type="AlphaFoldDB" id="A0A8J3QKF8"/>
<protein>
    <submittedName>
        <fullName evidence="3">Uncharacterized protein</fullName>
    </submittedName>
</protein>
<evidence type="ECO:0000313" key="4">
    <source>
        <dbReference type="Proteomes" id="UP000612899"/>
    </source>
</evidence>
<gene>
    <name evidence="3" type="ORF">Rhe02_93240</name>
</gene>
<keyword evidence="2" id="KW-0732">Signal</keyword>
<sequence>MRMLTVVCVVLGSVPLLAAPSTAAPGCPPVSFTASADARLLNFALVDLRPLGLETHVANLTLAPTKAGMATTATVRGSAQAEYLDGSVLGLKLPRGPLEARVAQQAPPANQNPARNTALAVDLGPVGKIGAGSLEAQAQWTDPMTCGTQTGLAGQGAAAIVDAAILPGSSGAMVRASQNLQSRAATALVPKDGRAASAARAEIGLSKLELLGNAITVRVVQPPSLNAIATGRKETSSVEYHSPLLEITAPGLGTKKLDTPGQSLEIPIPTTTLSTILSGLPLRGLTLGQHPTLIRLTLGTFTQTITDREVTASATSLRVELLTPGTTHLLDLNIGLLTTSATAPPWAAAPTSPPPPGCGTPACQLPLTGFNIGLATGAGILVLILGRFLLLLTTRRPRT</sequence>
<name>A0A8J3QKF8_9ACTN</name>
<dbReference type="RefSeq" id="WP_203914976.1">
    <property type="nucleotide sequence ID" value="NZ_BONY01000125.1"/>
</dbReference>
<reference evidence="3" key="1">
    <citation type="submission" date="2021-01" db="EMBL/GenBank/DDBJ databases">
        <title>Whole genome shotgun sequence of Rhizocola hellebori NBRC 109834.</title>
        <authorList>
            <person name="Komaki H."/>
            <person name="Tamura T."/>
        </authorList>
    </citation>
    <scope>NUCLEOTIDE SEQUENCE</scope>
    <source>
        <strain evidence="3">NBRC 109834</strain>
    </source>
</reference>
<proteinExistence type="predicted"/>
<comment type="caution">
    <text evidence="3">The sequence shown here is derived from an EMBL/GenBank/DDBJ whole genome shotgun (WGS) entry which is preliminary data.</text>
</comment>
<keyword evidence="1" id="KW-0812">Transmembrane</keyword>
<evidence type="ECO:0000256" key="1">
    <source>
        <dbReference type="SAM" id="Phobius"/>
    </source>
</evidence>
<keyword evidence="1" id="KW-1133">Transmembrane helix</keyword>